<dbReference type="EMBL" id="NBNE01000569">
    <property type="protein sequence ID" value="OWZ18572.1"/>
    <property type="molecule type" value="Genomic_DNA"/>
</dbReference>
<accession>A0A225WLY1</accession>
<evidence type="ECO:0000313" key="1">
    <source>
        <dbReference type="EMBL" id="OWZ18572.1"/>
    </source>
</evidence>
<proteinExistence type="predicted"/>
<dbReference type="Proteomes" id="UP000198211">
    <property type="component" value="Unassembled WGS sequence"/>
</dbReference>
<keyword evidence="2" id="KW-1185">Reference proteome</keyword>
<sequence>MIIYRTNCPEITYNLEDIARPIWEFRVHFPGHPILVMLDDVYGALSHNPVSAEHVHMFAFGLDGYLGPRVLFFCGTHISNLYEKACLNVRSFLLSHRLLSEMCGVKTTHASNQTRLEANLALQRAIGYGPRALNERNLRSGQRVQMVWD</sequence>
<dbReference type="STRING" id="4795.A0A225WLY1"/>
<comment type="caution">
    <text evidence="1">The sequence shown here is derived from an EMBL/GenBank/DDBJ whole genome shotgun (WGS) entry which is preliminary data.</text>
</comment>
<evidence type="ECO:0000313" key="2">
    <source>
        <dbReference type="Proteomes" id="UP000198211"/>
    </source>
</evidence>
<reference evidence="2" key="1">
    <citation type="submission" date="2017-03" db="EMBL/GenBank/DDBJ databases">
        <title>Phytopthora megakarya and P. palmivora, two closely related causual agents of cacao black pod achieved similar genome size and gene model numbers by different mechanisms.</title>
        <authorList>
            <person name="Ali S."/>
            <person name="Shao J."/>
            <person name="Larry D.J."/>
            <person name="Kronmiller B."/>
            <person name="Shen D."/>
            <person name="Strem M.D."/>
            <person name="Melnick R.L."/>
            <person name="Guiltinan M.J."/>
            <person name="Tyler B.M."/>
            <person name="Meinhardt L.W."/>
            <person name="Bailey B.A."/>
        </authorList>
    </citation>
    <scope>NUCLEOTIDE SEQUENCE [LARGE SCALE GENOMIC DNA]</scope>
    <source>
        <strain evidence="2">zdho120</strain>
    </source>
</reference>
<dbReference type="AlphaFoldDB" id="A0A225WLY1"/>
<gene>
    <name evidence="1" type="ORF">PHMEG_0007316</name>
</gene>
<protein>
    <submittedName>
        <fullName evidence="1">Uncharacterized protein</fullName>
    </submittedName>
</protein>
<name>A0A225WLY1_9STRA</name>
<organism evidence="1 2">
    <name type="scientific">Phytophthora megakarya</name>
    <dbReference type="NCBI Taxonomy" id="4795"/>
    <lineage>
        <taxon>Eukaryota</taxon>
        <taxon>Sar</taxon>
        <taxon>Stramenopiles</taxon>
        <taxon>Oomycota</taxon>
        <taxon>Peronosporomycetes</taxon>
        <taxon>Peronosporales</taxon>
        <taxon>Peronosporaceae</taxon>
        <taxon>Phytophthora</taxon>
    </lineage>
</organism>